<protein>
    <submittedName>
        <fullName evidence="9">Deoxycytidylate deaminase</fullName>
    </submittedName>
</protein>
<dbReference type="PROSITE" id="PS00903">
    <property type="entry name" value="CYT_DCMP_DEAMINASES_1"/>
    <property type="match status" value="1"/>
</dbReference>
<evidence type="ECO:0000313" key="9">
    <source>
        <dbReference type="EMBL" id="MBK4778781.1"/>
    </source>
</evidence>
<dbReference type="InterPro" id="IPR035105">
    <property type="entry name" value="Deoxycytidylate_deaminase_dom"/>
</dbReference>
<organism evidence="9 10">
    <name type="scientific">Streptococcus lactarius</name>
    <dbReference type="NCBI Taxonomy" id="684066"/>
    <lineage>
        <taxon>Bacteria</taxon>
        <taxon>Bacillati</taxon>
        <taxon>Bacillota</taxon>
        <taxon>Bacilli</taxon>
        <taxon>Lactobacillales</taxon>
        <taxon>Streptococcaceae</taxon>
        <taxon>Streptococcus</taxon>
    </lineage>
</organism>
<feature type="binding site" evidence="7">
    <location>
        <position position="77"/>
    </location>
    <ligand>
        <name>Zn(2+)</name>
        <dbReference type="ChEBI" id="CHEBI:29105"/>
        <note>catalytic</note>
    </ligand>
</feature>
<keyword evidence="3 7" id="KW-0479">Metal-binding</keyword>
<dbReference type="Pfam" id="PF00383">
    <property type="entry name" value="dCMP_cyt_deam_1"/>
    <property type="match status" value="1"/>
</dbReference>
<feature type="domain" description="CMP/dCMP-type deaminase" evidence="8">
    <location>
        <begin position="12"/>
        <end position="138"/>
    </location>
</feature>
<dbReference type="InterPro" id="IPR016193">
    <property type="entry name" value="Cytidine_deaminase-like"/>
</dbReference>
<sequence length="160" mass="18046">MEDRKVTHNRLAWDEYFAAQALLISNRATCNRAKVGAVLVKDNKVIATGYNGSVSGTDHCLEDGCLMVEGHCVRTIHAEVNAILQGAERGIPKGFTAYVTHFPCLNCTKQLLQVGCKRVVYIHQYRIDEYAEYLYREKEVELVNLPIEEVKRAIAEADFI</sequence>
<feature type="binding site" evidence="7">
    <location>
        <position position="107"/>
    </location>
    <ligand>
        <name>Zn(2+)</name>
        <dbReference type="ChEBI" id="CHEBI:29105"/>
        <note>catalytic</note>
    </ligand>
</feature>
<comment type="similarity">
    <text evidence="2">Belongs to the cytidine and deoxycytidylate deaminase family.</text>
</comment>
<dbReference type="GO" id="GO:0005737">
    <property type="term" value="C:cytoplasm"/>
    <property type="evidence" value="ECO:0007669"/>
    <property type="project" value="TreeGrafter"/>
</dbReference>
<reference evidence="9" key="1">
    <citation type="submission" date="2016-12" db="EMBL/GenBank/DDBJ databases">
        <title>Draft genome of Streptococcus lactarius CCUG 66490T type strain.</title>
        <authorList>
            <person name="Salva-Serra F."/>
            <person name="Engstrom-Jakobsson H."/>
            <person name="Thorell K."/>
            <person name="Gomila M."/>
            <person name="Gonzales-Siles L."/>
            <person name="Busquets A."/>
            <person name="Jaen-Luchoro D."/>
            <person name="Karlsson R."/>
            <person name="Kristiansson E."/>
            <person name="Moore E."/>
        </authorList>
    </citation>
    <scope>NUCLEOTIDE SEQUENCE</scope>
    <source>
        <strain evidence="9">CCUG 66490</strain>
    </source>
</reference>
<evidence type="ECO:0000256" key="2">
    <source>
        <dbReference type="ARBA" id="ARBA00006576"/>
    </source>
</evidence>
<keyword evidence="5 7" id="KW-0862">Zinc</keyword>
<dbReference type="PROSITE" id="PS51747">
    <property type="entry name" value="CYT_DCMP_DEAMINASES_2"/>
    <property type="match status" value="1"/>
</dbReference>
<evidence type="ECO:0000256" key="3">
    <source>
        <dbReference type="ARBA" id="ARBA00022723"/>
    </source>
</evidence>
<dbReference type="EMBL" id="MRXX01000001">
    <property type="protein sequence ID" value="MBK4778781.1"/>
    <property type="molecule type" value="Genomic_DNA"/>
</dbReference>
<dbReference type="AlphaFoldDB" id="A0A9X0WLR9"/>
<dbReference type="GO" id="GO:0006220">
    <property type="term" value="P:pyrimidine nucleotide metabolic process"/>
    <property type="evidence" value="ECO:0007669"/>
    <property type="project" value="InterPro"/>
</dbReference>
<feature type="binding site" evidence="7">
    <location>
        <position position="104"/>
    </location>
    <ligand>
        <name>Zn(2+)</name>
        <dbReference type="ChEBI" id="CHEBI:29105"/>
        <note>catalytic</note>
    </ligand>
</feature>
<evidence type="ECO:0000259" key="8">
    <source>
        <dbReference type="PROSITE" id="PS51747"/>
    </source>
</evidence>
<evidence type="ECO:0000256" key="1">
    <source>
        <dbReference type="ARBA" id="ARBA00001947"/>
    </source>
</evidence>
<evidence type="ECO:0000256" key="7">
    <source>
        <dbReference type="PIRSR" id="PIRSR006019-2"/>
    </source>
</evidence>
<gene>
    <name evidence="9" type="ORF">BTU61_00955</name>
</gene>
<name>A0A9X0WLR9_9STRE</name>
<dbReference type="InterPro" id="IPR016473">
    <property type="entry name" value="dCMP_deaminase"/>
</dbReference>
<dbReference type="CDD" id="cd01286">
    <property type="entry name" value="deoxycytidylate_deaminase"/>
    <property type="match status" value="1"/>
</dbReference>
<dbReference type="InterPro" id="IPR002125">
    <property type="entry name" value="CMP_dCMP_dom"/>
</dbReference>
<dbReference type="GO" id="GO:0004132">
    <property type="term" value="F:dCMP deaminase activity"/>
    <property type="evidence" value="ECO:0007669"/>
    <property type="project" value="InterPro"/>
</dbReference>
<evidence type="ECO:0000256" key="6">
    <source>
        <dbReference type="PIRSR" id="PIRSR006019-1"/>
    </source>
</evidence>
<comment type="caution">
    <text evidence="9">The sequence shown here is derived from an EMBL/GenBank/DDBJ whole genome shotgun (WGS) entry which is preliminary data.</text>
</comment>
<proteinExistence type="inferred from homology"/>
<evidence type="ECO:0000256" key="4">
    <source>
        <dbReference type="ARBA" id="ARBA00022801"/>
    </source>
</evidence>
<dbReference type="PANTHER" id="PTHR11086:SF18">
    <property type="entry name" value="DEOXYCYTIDYLATE DEAMINASE"/>
    <property type="match status" value="1"/>
</dbReference>
<evidence type="ECO:0000256" key="5">
    <source>
        <dbReference type="ARBA" id="ARBA00022833"/>
    </source>
</evidence>
<dbReference type="GO" id="GO:0008270">
    <property type="term" value="F:zinc ion binding"/>
    <property type="evidence" value="ECO:0007669"/>
    <property type="project" value="InterPro"/>
</dbReference>
<keyword evidence="4" id="KW-0378">Hydrolase</keyword>
<evidence type="ECO:0000313" key="10">
    <source>
        <dbReference type="Proteomes" id="UP001138780"/>
    </source>
</evidence>
<dbReference type="InterPro" id="IPR015517">
    <property type="entry name" value="dCMP_deaminase-rel"/>
</dbReference>
<dbReference type="InterPro" id="IPR016192">
    <property type="entry name" value="APOBEC/CMP_deaminase_Zn-bd"/>
</dbReference>
<dbReference type="SUPFAM" id="SSF53927">
    <property type="entry name" value="Cytidine deaminase-like"/>
    <property type="match status" value="1"/>
</dbReference>
<dbReference type="PIRSF" id="PIRSF006019">
    <property type="entry name" value="dCMP_deaminase"/>
    <property type="match status" value="1"/>
</dbReference>
<dbReference type="Proteomes" id="UP001138780">
    <property type="component" value="Unassembled WGS sequence"/>
</dbReference>
<dbReference type="Gene3D" id="3.40.140.10">
    <property type="entry name" value="Cytidine Deaminase, domain 2"/>
    <property type="match status" value="1"/>
</dbReference>
<dbReference type="PANTHER" id="PTHR11086">
    <property type="entry name" value="DEOXYCYTIDYLATE DEAMINASE-RELATED"/>
    <property type="match status" value="1"/>
</dbReference>
<feature type="active site" description="Proton donor" evidence="6">
    <location>
        <position position="79"/>
    </location>
</feature>
<accession>A0A9X0WLR9</accession>
<comment type="cofactor">
    <cofactor evidence="1 7">
        <name>Zn(2+)</name>
        <dbReference type="ChEBI" id="CHEBI:29105"/>
    </cofactor>
</comment>